<evidence type="ECO:0000313" key="1">
    <source>
        <dbReference type="EMBL" id="MEQ2218776.1"/>
    </source>
</evidence>
<dbReference type="Proteomes" id="UP001434883">
    <property type="component" value="Unassembled WGS sequence"/>
</dbReference>
<reference evidence="1 2" key="1">
    <citation type="submission" date="2021-06" db="EMBL/GenBank/DDBJ databases">
        <authorList>
            <person name="Palmer J.M."/>
        </authorList>
    </citation>
    <scope>NUCLEOTIDE SEQUENCE [LARGE SCALE GENOMIC DNA]</scope>
    <source>
        <strain evidence="1 2">XC_2019</strain>
        <tissue evidence="1">Muscle</tissue>
    </source>
</reference>
<proteinExistence type="predicted"/>
<name>A0ABV0SEB5_9TELE</name>
<dbReference type="EMBL" id="JAHRIN010077542">
    <property type="protein sequence ID" value="MEQ2218776.1"/>
    <property type="molecule type" value="Genomic_DNA"/>
</dbReference>
<sequence length="130" mass="14267">MTVLFSSNTIITECFLPYIQVLSQVSPGRRLVPAPCTQTVHSSFPSAASINDGCSASLWLNIHLQRCSSRSLNSLAALPAHTHTHTHTHPAAHYQVNPPSSAWLQAPTPSQVHILSSAWMSVYHSIHHHF</sequence>
<protein>
    <submittedName>
        <fullName evidence="1">Uncharacterized protein</fullName>
    </submittedName>
</protein>
<organism evidence="1 2">
    <name type="scientific">Xenoophorus captivus</name>
    <dbReference type="NCBI Taxonomy" id="1517983"/>
    <lineage>
        <taxon>Eukaryota</taxon>
        <taxon>Metazoa</taxon>
        <taxon>Chordata</taxon>
        <taxon>Craniata</taxon>
        <taxon>Vertebrata</taxon>
        <taxon>Euteleostomi</taxon>
        <taxon>Actinopterygii</taxon>
        <taxon>Neopterygii</taxon>
        <taxon>Teleostei</taxon>
        <taxon>Neoteleostei</taxon>
        <taxon>Acanthomorphata</taxon>
        <taxon>Ovalentaria</taxon>
        <taxon>Atherinomorphae</taxon>
        <taxon>Cyprinodontiformes</taxon>
        <taxon>Goodeidae</taxon>
        <taxon>Xenoophorus</taxon>
    </lineage>
</organism>
<keyword evidence="2" id="KW-1185">Reference proteome</keyword>
<evidence type="ECO:0000313" key="2">
    <source>
        <dbReference type="Proteomes" id="UP001434883"/>
    </source>
</evidence>
<accession>A0ABV0SEB5</accession>
<comment type="caution">
    <text evidence="1">The sequence shown here is derived from an EMBL/GenBank/DDBJ whole genome shotgun (WGS) entry which is preliminary data.</text>
</comment>
<gene>
    <name evidence="1" type="ORF">XENOCAPTIV_007966</name>
</gene>